<dbReference type="InterPro" id="IPR036291">
    <property type="entry name" value="NAD(P)-bd_dom_sf"/>
</dbReference>
<dbReference type="Pfam" id="PF03446">
    <property type="entry name" value="NAD_binding_2"/>
    <property type="match status" value="1"/>
</dbReference>
<dbReference type="GO" id="GO:0016054">
    <property type="term" value="P:organic acid catabolic process"/>
    <property type="evidence" value="ECO:0007669"/>
    <property type="project" value="UniProtKB-ARBA"/>
</dbReference>
<evidence type="ECO:0000259" key="5">
    <source>
        <dbReference type="Pfam" id="PF03446"/>
    </source>
</evidence>
<dbReference type="Gene3D" id="3.40.50.720">
    <property type="entry name" value="NAD(P)-binding Rossmann-like Domain"/>
    <property type="match status" value="1"/>
</dbReference>
<evidence type="ECO:0000256" key="3">
    <source>
        <dbReference type="ARBA" id="ARBA00023027"/>
    </source>
</evidence>
<dbReference type="Gene3D" id="1.10.1040.10">
    <property type="entry name" value="N-(1-d-carboxylethyl)-l-norvaline Dehydrogenase, domain 2"/>
    <property type="match status" value="1"/>
</dbReference>
<dbReference type="GO" id="GO:0016491">
    <property type="term" value="F:oxidoreductase activity"/>
    <property type="evidence" value="ECO:0007669"/>
    <property type="project" value="UniProtKB-KW"/>
</dbReference>
<dbReference type="PIRSF" id="PIRSF000103">
    <property type="entry name" value="HIBADH"/>
    <property type="match status" value="1"/>
</dbReference>
<dbReference type="SUPFAM" id="SSF48179">
    <property type="entry name" value="6-phosphogluconate dehydrogenase C-terminal domain-like"/>
    <property type="match status" value="1"/>
</dbReference>
<dbReference type="PROSITE" id="PS00895">
    <property type="entry name" value="3_HYDROXYISOBUT_DH"/>
    <property type="match status" value="1"/>
</dbReference>
<dbReference type="PANTHER" id="PTHR43060:SF15">
    <property type="entry name" value="3-HYDROXYISOBUTYRATE DEHYDROGENASE-LIKE 1, MITOCHONDRIAL-RELATED"/>
    <property type="match status" value="1"/>
</dbReference>
<dbReference type="InterPro" id="IPR015815">
    <property type="entry name" value="HIBADH-related"/>
</dbReference>
<name>A0A7X6QM79_9MICC</name>
<dbReference type="InterPro" id="IPR008927">
    <property type="entry name" value="6-PGluconate_DH-like_C_sf"/>
</dbReference>
<organism evidence="7 8">
    <name type="scientific">Arthrobacter mobilis</name>
    <dbReference type="NCBI Taxonomy" id="2724944"/>
    <lineage>
        <taxon>Bacteria</taxon>
        <taxon>Bacillati</taxon>
        <taxon>Actinomycetota</taxon>
        <taxon>Actinomycetes</taxon>
        <taxon>Micrococcales</taxon>
        <taxon>Micrococcaceae</taxon>
        <taxon>Arthrobacter</taxon>
    </lineage>
</organism>
<keyword evidence="8" id="KW-1185">Reference proteome</keyword>
<dbReference type="InterPro" id="IPR013328">
    <property type="entry name" value="6PGD_dom2"/>
</dbReference>
<protein>
    <submittedName>
        <fullName evidence="7">NAD(P)-dependent oxidoreductase</fullName>
    </submittedName>
</protein>
<evidence type="ECO:0000256" key="4">
    <source>
        <dbReference type="PIRSR" id="PIRSR000103-1"/>
    </source>
</evidence>
<dbReference type="Proteomes" id="UP000544090">
    <property type="component" value="Unassembled WGS sequence"/>
</dbReference>
<feature type="domain" description="6-phosphogluconate dehydrogenase NADP-binding" evidence="5">
    <location>
        <begin position="6"/>
        <end position="160"/>
    </location>
</feature>
<gene>
    <name evidence="7" type="ORF">HGG74_18655</name>
</gene>
<dbReference type="PANTHER" id="PTHR43060">
    <property type="entry name" value="3-HYDROXYISOBUTYRATE DEHYDROGENASE-LIKE 1, MITOCHONDRIAL-RELATED"/>
    <property type="match status" value="1"/>
</dbReference>
<dbReference type="GO" id="GO:0051287">
    <property type="term" value="F:NAD binding"/>
    <property type="evidence" value="ECO:0007669"/>
    <property type="project" value="InterPro"/>
</dbReference>
<sequence length="299" mass="31145">MSTTLFIGLGRMGRPMSQHIAKRFPTAVYDVFPGSVDAAAKDAQVTPVHNLADVSDVGTVIFMLPTSKNVEETLVGARLLDRLEAGALVIDMGSSVPASTQRLAAAAAERGVHYVDAPVSGGVAKAASGELTMLVGGKPAAIEHARPYLEAVGSTIVVVGDSGSGHAAKAINNLVSATNIAVATEAVLRGKAAGIAPERMIEVLNASTGMSQASCVKFVSHILPGTYASNFAYDLMLKDMGIAMEIDVPEAASTLTRAAYQLLAEGREHLGDQPDHTEIARVYEHLANVSINSINEEQA</sequence>
<evidence type="ECO:0000256" key="1">
    <source>
        <dbReference type="ARBA" id="ARBA00009080"/>
    </source>
</evidence>
<feature type="domain" description="3-hydroxyisobutyrate dehydrogenase-like NAD-binding" evidence="6">
    <location>
        <begin position="163"/>
        <end position="283"/>
    </location>
</feature>
<evidence type="ECO:0000259" key="6">
    <source>
        <dbReference type="Pfam" id="PF14833"/>
    </source>
</evidence>
<accession>A0A7X6QM79</accession>
<comment type="similarity">
    <text evidence="1">Belongs to the HIBADH-related family.</text>
</comment>
<dbReference type="InterPro" id="IPR006115">
    <property type="entry name" value="6PGDH_NADP-bd"/>
</dbReference>
<dbReference type="SUPFAM" id="SSF51735">
    <property type="entry name" value="NAD(P)-binding Rossmann-fold domains"/>
    <property type="match status" value="1"/>
</dbReference>
<proteinExistence type="inferred from homology"/>
<dbReference type="Pfam" id="PF14833">
    <property type="entry name" value="NAD_binding_11"/>
    <property type="match status" value="1"/>
</dbReference>
<dbReference type="InterPro" id="IPR002204">
    <property type="entry name" value="3-OH-isobutyrate_DH-rel_CS"/>
</dbReference>
<dbReference type="GO" id="GO:0050661">
    <property type="term" value="F:NADP binding"/>
    <property type="evidence" value="ECO:0007669"/>
    <property type="project" value="InterPro"/>
</dbReference>
<dbReference type="EMBL" id="JAAZSQ010000026">
    <property type="protein sequence ID" value="NKX56507.1"/>
    <property type="molecule type" value="Genomic_DNA"/>
</dbReference>
<comment type="caution">
    <text evidence="7">The sequence shown here is derived from an EMBL/GenBank/DDBJ whole genome shotgun (WGS) entry which is preliminary data.</text>
</comment>
<evidence type="ECO:0000256" key="2">
    <source>
        <dbReference type="ARBA" id="ARBA00023002"/>
    </source>
</evidence>
<feature type="active site" evidence="4">
    <location>
        <position position="169"/>
    </location>
</feature>
<keyword evidence="3" id="KW-0520">NAD</keyword>
<dbReference type="InterPro" id="IPR029154">
    <property type="entry name" value="HIBADH-like_NADP-bd"/>
</dbReference>
<keyword evidence="2" id="KW-0560">Oxidoreductase</keyword>
<evidence type="ECO:0000313" key="8">
    <source>
        <dbReference type="Proteomes" id="UP000544090"/>
    </source>
</evidence>
<evidence type="ECO:0000313" key="7">
    <source>
        <dbReference type="EMBL" id="NKX56507.1"/>
    </source>
</evidence>
<dbReference type="RefSeq" id="WP_168488839.1">
    <property type="nucleotide sequence ID" value="NZ_JAAZSQ010000026.1"/>
</dbReference>
<reference evidence="7 8" key="1">
    <citation type="submission" date="2020-04" db="EMBL/GenBank/DDBJ databases">
        <title>Arthrobacter sp. nov.</title>
        <authorList>
            <person name="Liu S."/>
        </authorList>
    </citation>
    <scope>NUCLEOTIDE SEQUENCE [LARGE SCALE GENOMIC DNA]</scope>
    <source>
        <strain evidence="7 8">E918</strain>
    </source>
</reference>
<dbReference type="AlphaFoldDB" id="A0A7X6QM79"/>